<protein>
    <submittedName>
        <fullName evidence="1">Uncharacterized protein</fullName>
    </submittedName>
</protein>
<reference evidence="2" key="1">
    <citation type="journal article" date="2016" name="Nat. Biotechnol.">
        <title>Sequencing wild and cultivated cassava and related species reveals extensive interspecific hybridization and genetic diversity.</title>
        <authorList>
            <person name="Bredeson J.V."/>
            <person name="Lyons J.B."/>
            <person name="Prochnik S.E."/>
            <person name="Wu G.A."/>
            <person name="Ha C.M."/>
            <person name="Edsinger-Gonzales E."/>
            <person name="Grimwood J."/>
            <person name="Schmutz J."/>
            <person name="Rabbi I.Y."/>
            <person name="Egesi C."/>
            <person name="Nauluvula P."/>
            <person name="Lebot V."/>
            <person name="Ndunguru J."/>
            <person name="Mkamilo G."/>
            <person name="Bart R.S."/>
            <person name="Setter T.L."/>
            <person name="Gleadow R.M."/>
            <person name="Kulakow P."/>
            <person name="Ferguson M.E."/>
            <person name="Rounsley S."/>
            <person name="Rokhsar D.S."/>
        </authorList>
    </citation>
    <scope>NUCLEOTIDE SEQUENCE [LARGE SCALE GENOMIC DNA]</scope>
    <source>
        <strain evidence="2">cv. AM560-2</strain>
    </source>
</reference>
<organism evidence="1 2">
    <name type="scientific">Manihot esculenta</name>
    <name type="common">Cassava</name>
    <name type="synonym">Jatropha manihot</name>
    <dbReference type="NCBI Taxonomy" id="3983"/>
    <lineage>
        <taxon>Eukaryota</taxon>
        <taxon>Viridiplantae</taxon>
        <taxon>Streptophyta</taxon>
        <taxon>Embryophyta</taxon>
        <taxon>Tracheophyta</taxon>
        <taxon>Spermatophyta</taxon>
        <taxon>Magnoliopsida</taxon>
        <taxon>eudicotyledons</taxon>
        <taxon>Gunneridae</taxon>
        <taxon>Pentapetalae</taxon>
        <taxon>rosids</taxon>
        <taxon>fabids</taxon>
        <taxon>Malpighiales</taxon>
        <taxon>Euphorbiaceae</taxon>
        <taxon>Crotonoideae</taxon>
        <taxon>Manihoteae</taxon>
        <taxon>Manihot</taxon>
    </lineage>
</organism>
<comment type="caution">
    <text evidence="1">The sequence shown here is derived from an EMBL/GenBank/DDBJ whole genome shotgun (WGS) entry which is preliminary data.</text>
</comment>
<accession>A0ACB7H077</accession>
<keyword evidence="2" id="KW-1185">Reference proteome</keyword>
<sequence length="1031" mass="111985">MVSISALGLLLAILFLLSRESNCTGDSSFTNCSKSDLLALNDFKNGLEDPGHRLSSWKGSNCCQWQGISCENRTGAVISIDLHNPYPANPAFSSSLSRHRFWNLSGVISPSLLKLKSLQYLDLSFNTFNYIPIPEFLGSLQSLQYLNLSKAGFSGAVPPSLGNLSSLQSLDVSSEYQYPPLMASSLDWVTGLVSLKHVVMDGVDLSAIESNWVRVFNVLPQLTGLHLSGCSLSGSIAFLSPINFTSLSVLDLSFNNINSLFPNWLSNISTLTYVDLSLNGLYGRIPLSLSELPNLQYLSLGSNNLSASCFQLFQGSWRKIKIIDFMFAQIHGKLPASIGNMSSLINLNLFENSVAGGIPGSIGSLPAVLETHCGLNSPLPSLKYLSLSGNHLVGNLPEWLGQLDNLVGLSLDYNLFHGPIPSSLGNLQNLTGLSLSGNQLNGTLPDSFGQLAQLSALDVSLNQLTGSISEVHFTKLNKLKVLGLSSNSFFFSVSSNWVPPFQVQHLEVGSCYLGPAFPAWLRTQREVTLLDFSNANISDTIPNWFWDIASNLSLLNVSFNQLKGQLKNPFTVVPFADVDFKSNFLEGPIPLSTVEIELLELSNNRFSGPIPGKIAESMPNLVFLSLSGNQLTGDIPVSIGDMVSLVVLDLSGNSLSGEIPSSLGICSFLNALDLSFNNLYGEIPLPFCLLNQLRSLHLSNNKFTGGLPSCFQNLSNLETLDLANNRFSSEIPPWIGSGFADLRILSLRSNEFSGEIPSTLSNLSSIQVLDLAQNNFTGSIPINFGDFKAMSQEQYVNEYLLYGKYRGVYYEESLVVNIKGGPQKYTKTLSLVTSIDLSSNSLHGEFPEEITKLVGLVSLNLSQNQLIGQIPESISNLLQISSLDLSRNRLSGEIPSTMSTLSSLGYLNLSNNNLSGMIPFMGQMTTFDASSFDGNPGLCGPPLVHKCPGNDSDGGGGSIVEDTSDGFTDTWFYLSIGLGFAVGILVPFLIFAIRKPWSHAYFLLVDKVVDRILYFACKTATRFRNCCNFRG</sequence>
<dbReference type="Proteomes" id="UP000091857">
    <property type="component" value="Chromosome 10"/>
</dbReference>
<proteinExistence type="predicted"/>
<evidence type="ECO:0000313" key="2">
    <source>
        <dbReference type="Proteomes" id="UP000091857"/>
    </source>
</evidence>
<name>A0ACB7H077_MANES</name>
<gene>
    <name evidence="1" type="ORF">MANES_10G093101v8</name>
</gene>
<dbReference type="EMBL" id="CM004396">
    <property type="protein sequence ID" value="KAG8645792.1"/>
    <property type="molecule type" value="Genomic_DNA"/>
</dbReference>
<evidence type="ECO:0000313" key="1">
    <source>
        <dbReference type="EMBL" id="KAG8645792.1"/>
    </source>
</evidence>